<comment type="similarity">
    <text evidence="1">Belongs to the enoyl-CoA hydratase/isomerase family.</text>
</comment>
<feature type="region of interest" description="Disordered" evidence="2">
    <location>
        <begin position="241"/>
        <end position="267"/>
    </location>
</feature>
<dbReference type="OrthoDB" id="9807606at2"/>
<dbReference type="Pfam" id="PF00378">
    <property type="entry name" value="ECH_1"/>
    <property type="match status" value="1"/>
</dbReference>
<dbReference type="InterPro" id="IPR029045">
    <property type="entry name" value="ClpP/crotonase-like_dom_sf"/>
</dbReference>
<protein>
    <submittedName>
        <fullName evidence="3">Methylglutaconyl-CoA hydratase</fullName>
    </submittedName>
</protein>
<dbReference type="Gene3D" id="1.10.12.10">
    <property type="entry name" value="Lyase 2-enoyl-coa Hydratase, Chain A, domain 2"/>
    <property type="match status" value="1"/>
</dbReference>
<dbReference type="Gene3D" id="3.90.226.10">
    <property type="entry name" value="2-enoyl-CoA Hydratase, Chain A, domain 1"/>
    <property type="match status" value="1"/>
</dbReference>
<dbReference type="InterPro" id="IPR051683">
    <property type="entry name" value="Enoyl-CoA_Hydratase/Isomerase"/>
</dbReference>
<dbReference type="GO" id="GO:0003824">
    <property type="term" value="F:catalytic activity"/>
    <property type="evidence" value="ECO:0007669"/>
    <property type="project" value="UniProtKB-ARBA"/>
</dbReference>
<organism evidence="3 4">
    <name type="scientific">Pleionea mediterranea</name>
    <dbReference type="NCBI Taxonomy" id="523701"/>
    <lineage>
        <taxon>Bacteria</taxon>
        <taxon>Pseudomonadati</taxon>
        <taxon>Pseudomonadota</taxon>
        <taxon>Gammaproteobacteria</taxon>
        <taxon>Oceanospirillales</taxon>
        <taxon>Pleioneaceae</taxon>
        <taxon>Pleionea</taxon>
    </lineage>
</organism>
<dbReference type="PANTHER" id="PTHR42964:SF1">
    <property type="entry name" value="POLYKETIDE BIOSYNTHESIS ENOYL-COA HYDRATASE PKSH-RELATED"/>
    <property type="match status" value="1"/>
</dbReference>
<feature type="compositionally biased region" description="Basic and acidic residues" evidence="2">
    <location>
        <begin position="241"/>
        <end position="259"/>
    </location>
</feature>
<evidence type="ECO:0000313" key="4">
    <source>
        <dbReference type="Proteomes" id="UP000245790"/>
    </source>
</evidence>
<dbReference type="InterPro" id="IPR001753">
    <property type="entry name" value="Enoyl-CoA_hydra/iso"/>
</dbReference>
<dbReference type="InterPro" id="IPR014748">
    <property type="entry name" value="Enoyl-CoA_hydra_C"/>
</dbReference>
<proteinExistence type="inferred from homology"/>
<dbReference type="CDD" id="cd06558">
    <property type="entry name" value="crotonase-like"/>
    <property type="match status" value="1"/>
</dbReference>
<evidence type="ECO:0000256" key="2">
    <source>
        <dbReference type="SAM" id="MobiDB-lite"/>
    </source>
</evidence>
<comment type="caution">
    <text evidence="3">The sequence shown here is derived from an EMBL/GenBank/DDBJ whole genome shotgun (WGS) entry which is preliminary data.</text>
</comment>
<dbReference type="EMBL" id="QGGU01000007">
    <property type="protein sequence ID" value="PWK50046.1"/>
    <property type="molecule type" value="Genomic_DNA"/>
</dbReference>
<sequence>MSEQKTLLLEVTKQGAGIITLNRPDVHNAFDDQLISDLTKALKKLESHKSVRVVVLKANGKSFSAGADLNWMRRMADYSWSENYQDSLALATLMQTLYQLKKPTIGLVQGAAFGGGVGLVACCDIVIASSKAKFCLSEVKLGLIPAVISPYVIKAIGKRQANRYFVTAEIFNATTASTIGLVHETVSPDEFDEYSESIINTTLQNGPKAIQAAKDLINFIDNHPFDEEAIRETAQKISDIRASSEGKEGVSAFLEKRQPDWLTSQES</sequence>
<dbReference type="SUPFAM" id="SSF52096">
    <property type="entry name" value="ClpP/crotonase"/>
    <property type="match status" value="1"/>
</dbReference>
<accession>A0A316FQR0</accession>
<gene>
    <name evidence="3" type="ORF">C8D97_107213</name>
</gene>
<reference evidence="3 4" key="1">
    <citation type="submission" date="2018-05" db="EMBL/GenBank/DDBJ databases">
        <title>Genomic Encyclopedia of Type Strains, Phase IV (KMG-IV): sequencing the most valuable type-strain genomes for metagenomic binning, comparative biology and taxonomic classification.</title>
        <authorList>
            <person name="Goeker M."/>
        </authorList>
    </citation>
    <scope>NUCLEOTIDE SEQUENCE [LARGE SCALE GENOMIC DNA]</scope>
    <source>
        <strain evidence="3 4">DSM 25350</strain>
    </source>
</reference>
<keyword evidence="4" id="KW-1185">Reference proteome</keyword>
<name>A0A316FQR0_9GAMM</name>
<evidence type="ECO:0000256" key="1">
    <source>
        <dbReference type="ARBA" id="ARBA00005254"/>
    </source>
</evidence>
<dbReference type="FunFam" id="3.90.226.10:FF:000066">
    <property type="entry name" value="Enoyl-CoA hydratase"/>
    <property type="match status" value="1"/>
</dbReference>
<dbReference type="PANTHER" id="PTHR42964">
    <property type="entry name" value="ENOYL-COA HYDRATASE"/>
    <property type="match status" value="1"/>
</dbReference>
<dbReference type="AlphaFoldDB" id="A0A316FQR0"/>
<dbReference type="GO" id="GO:0008300">
    <property type="term" value="P:isoprenoid catabolic process"/>
    <property type="evidence" value="ECO:0007669"/>
    <property type="project" value="TreeGrafter"/>
</dbReference>
<dbReference type="Proteomes" id="UP000245790">
    <property type="component" value="Unassembled WGS sequence"/>
</dbReference>
<evidence type="ECO:0000313" key="3">
    <source>
        <dbReference type="EMBL" id="PWK50046.1"/>
    </source>
</evidence>
<dbReference type="RefSeq" id="WP_109763824.1">
    <property type="nucleotide sequence ID" value="NZ_QGGU01000007.1"/>
</dbReference>